<protein>
    <recommendedName>
        <fullName evidence="1">Zinc finger CHC2-type domain-containing protein</fullName>
    </recommendedName>
</protein>
<dbReference type="GO" id="GO:0003677">
    <property type="term" value="F:DNA binding"/>
    <property type="evidence" value="ECO:0007669"/>
    <property type="project" value="InterPro"/>
</dbReference>
<dbReference type="InterPro" id="IPR036977">
    <property type="entry name" value="DNA_primase_Znf_CHC2"/>
</dbReference>
<proteinExistence type="predicted"/>
<evidence type="ECO:0000259" key="1">
    <source>
        <dbReference type="SMART" id="SM00400"/>
    </source>
</evidence>
<dbReference type="SMART" id="SM00400">
    <property type="entry name" value="ZnF_CHCC"/>
    <property type="match status" value="1"/>
</dbReference>
<dbReference type="Proteomes" id="UP000231503">
    <property type="component" value="Unassembled WGS sequence"/>
</dbReference>
<name>A0A2H0TD00_9BACT</name>
<accession>A0A2H0TD00</accession>
<dbReference type="EMBL" id="PFCO01000008">
    <property type="protein sequence ID" value="PIR69436.1"/>
    <property type="molecule type" value="Genomic_DNA"/>
</dbReference>
<dbReference type="Gene3D" id="3.90.580.10">
    <property type="entry name" value="Zinc finger, CHC2-type domain"/>
    <property type="match status" value="1"/>
</dbReference>
<organism evidence="2 3">
    <name type="scientific">Candidatus Niyogibacteria bacterium CG10_big_fil_rev_8_21_14_0_10_46_36</name>
    <dbReference type="NCBI Taxonomy" id="1974726"/>
    <lineage>
        <taxon>Bacteria</taxon>
        <taxon>Candidatus Niyogiibacteriota</taxon>
    </lineage>
</organism>
<dbReference type="GO" id="GO:0008270">
    <property type="term" value="F:zinc ion binding"/>
    <property type="evidence" value="ECO:0007669"/>
    <property type="project" value="InterPro"/>
</dbReference>
<evidence type="ECO:0000313" key="3">
    <source>
        <dbReference type="Proteomes" id="UP000231503"/>
    </source>
</evidence>
<sequence>MTRFPEDYQPNNLLPPLIETIKAKLSLDQVVREYALLFDSEGELIGKCPFMGCDGSIAVDRNKAFFHCDSCERNGDVLSFIMEIEHLTLNETIKVILSRYAGL</sequence>
<evidence type="ECO:0000313" key="2">
    <source>
        <dbReference type="EMBL" id="PIR69436.1"/>
    </source>
</evidence>
<dbReference type="AlphaFoldDB" id="A0A2H0TD00"/>
<reference evidence="3" key="1">
    <citation type="submission" date="2017-09" db="EMBL/GenBank/DDBJ databases">
        <title>Depth-based differentiation of microbial function through sediment-hosted aquifers and enrichment of novel symbionts in the deep terrestrial subsurface.</title>
        <authorList>
            <person name="Probst A.J."/>
            <person name="Ladd B."/>
            <person name="Jarett J.K."/>
            <person name="Geller-Mcgrath D.E."/>
            <person name="Sieber C.M.K."/>
            <person name="Emerson J.B."/>
            <person name="Anantharaman K."/>
            <person name="Thomas B.C."/>
            <person name="Malmstrom R."/>
            <person name="Stieglmeier M."/>
            <person name="Klingl A."/>
            <person name="Woyke T."/>
            <person name="Ryan C.M."/>
            <person name="Banfield J.F."/>
        </authorList>
    </citation>
    <scope>NUCLEOTIDE SEQUENCE [LARGE SCALE GENOMIC DNA]</scope>
</reference>
<gene>
    <name evidence="2" type="ORF">COU47_03670</name>
</gene>
<dbReference type="SUPFAM" id="SSF57783">
    <property type="entry name" value="Zinc beta-ribbon"/>
    <property type="match status" value="1"/>
</dbReference>
<comment type="caution">
    <text evidence="2">The sequence shown here is derived from an EMBL/GenBank/DDBJ whole genome shotgun (WGS) entry which is preliminary data.</text>
</comment>
<dbReference type="Pfam" id="PF01807">
    <property type="entry name" value="Zn_ribbon_DnaG"/>
    <property type="match status" value="1"/>
</dbReference>
<dbReference type="GO" id="GO:0003899">
    <property type="term" value="F:DNA-directed RNA polymerase activity"/>
    <property type="evidence" value="ECO:0007669"/>
    <property type="project" value="InterPro"/>
</dbReference>
<dbReference type="GO" id="GO:0006260">
    <property type="term" value="P:DNA replication"/>
    <property type="evidence" value="ECO:0007669"/>
    <property type="project" value="InterPro"/>
</dbReference>
<dbReference type="InterPro" id="IPR002694">
    <property type="entry name" value="Znf_CHC2"/>
</dbReference>
<feature type="domain" description="Zinc finger CHC2-type" evidence="1">
    <location>
        <begin position="44"/>
        <end position="97"/>
    </location>
</feature>